<organism evidence="1 2">
    <name type="scientific">Cupriavidus malaysiensis</name>
    <dbReference type="NCBI Taxonomy" id="367825"/>
    <lineage>
        <taxon>Bacteria</taxon>
        <taxon>Pseudomonadati</taxon>
        <taxon>Pseudomonadota</taxon>
        <taxon>Betaproteobacteria</taxon>
        <taxon>Burkholderiales</taxon>
        <taxon>Burkholderiaceae</taxon>
        <taxon>Cupriavidus</taxon>
    </lineage>
</organism>
<dbReference type="SUPFAM" id="SSF55144">
    <property type="entry name" value="LigT-like"/>
    <property type="match status" value="1"/>
</dbReference>
<gene>
    <name evidence="1" type="ORF">BKK80_13170</name>
</gene>
<dbReference type="Proteomes" id="UP000177515">
    <property type="component" value="Chromosome 1"/>
</dbReference>
<proteinExistence type="predicted"/>
<dbReference type="RefSeq" id="WP_071069752.1">
    <property type="nucleotide sequence ID" value="NZ_CP017754.1"/>
</dbReference>
<dbReference type="InterPro" id="IPR009097">
    <property type="entry name" value="Cyclic_Pdiesterase"/>
</dbReference>
<name>A0ABM6F585_9BURK</name>
<accession>A0ABM6F585</accession>
<evidence type="ECO:0000313" key="1">
    <source>
        <dbReference type="EMBL" id="AOZ06656.1"/>
    </source>
</evidence>
<evidence type="ECO:0000313" key="2">
    <source>
        <dbReference type="Proteomes" id="UP000177515"/>
    </source>
</evidence>
<evidence type="ECO:0008006" key="3">
    <source>
        <dbReference type="Google" id="ProtNLM"/>
    </source>
</evidence>
<keyword evidence="2" id="KW-1185">Reference proteome</keyword>
<dbReference type="Pfam" id="PF13563">
    <property type="entry name" value="2_5_RNA_ligase2"/>
    <property type="match status" value="1"/>
</dbReference>
<dbReference type="EMBL" id="CP017754">
    <property type="protein sequence ID" value="AOZ06656.1"/>
    <property type="molecule type" value="Genomic_DNA"/>
</dbReference>
<reference evidence="1 2" key="1">
    <citation type="submission" date="2016-10" db="EMBL/GenBank/DDBJ databases">
        <title>Complete genome sequences of three Cupriavidus strains isolated from various Malaysian environments.</title>
        <authorList>
            <person name="Abdullah A.A.-A."/>
            <person name="Shafie N.A.H."/>
            <person name="Lau N.S."/>
        </authorList>
    </citation>
    <scope>NUCLEOTIDE SEQUENCE [LARGE SCALE GENOMIC DNA]</scope>
    <source>
        <strain evidence="1 2">USMAA1020</strain>
    </source>
</reference>
<protein>
    <recommendedName>
        <fullName evidence="3">2'-5' RNA ligase family protein</fullName>
    </recommendedName>
</protein>
<sequence length="179" mass="19470">MTTLYTLAYPRLHPEDGHRIEAFRRAHDPHAALLPAHFTLVFGCDSIVTETYLRHVEAVCRQARPLDFVCRYAMPAADGPARAYVYLVPDQGFSGLSRLHDTLYRGPLAGALRLDLPYIPHITLGTADPATAKLASDRLNTPGIEIPGRVDTVTVAAMDGGELRHLAEFPLGASPGTMA</sequence>
<dbReference type="Gene3D" id="3.90.1140.10">
    <property type="entry name" value="Cyclic phosphodiesterase"/>
    <property type="match status" value="1"/>
</dbReference>